<protein>
    <submittedName>
        <fullName evidence="2">Uncharacterized protein</fullName>
    </submittedName>
</protein>
<organism evidence="2 3">
    <name type="scientific">Candidatus Scybalomonas excrementavium</name>
    <dbReference type="NCBI Taxonomy" id="2840943"/>
    <lineage>
        <taxon>Bacteria</taxon>
        <taxon>Bacillati</taxon>
        <taxon>Bacillota</taxon>
        <taxon>Clostridia</taxon>
        <taxon>Lachnospirales</taxon>
        <taxon>Lachnospiraceae</taxon>
        <taxon>Lachnospiraceae incertae sedis</taxon>
        <taxon>Candidatus Scybalomonas</taxon>
    </lineage>
</organism>
<name>A0A9D9I0H7_9FIRM</name>
<dbReference type="EMBL" id="JADIML010000087">
    <property type="protein sequence ID" value="MBO8462913.1"/>
    <property type="molecule type" value="Genomic_DNA"/>
</dbReference>
<reference evidence="2" key="1">
    <citation type="submission" date="2020-10" db="EMBL/GenBank/DDBJ databases">
        <authorList>
            <person name="Gilroy R."/>
        </authorList>
    </citation>
    <scope>NUCLEOTIDE SEQUENCE</scope>
    <source>
        <strain evidence="2">E3-2379</strain>
    </source>
</reference>
<proteinExistence type="predicted"/>
<comment type="caution">
    <text evidence="2">The sequence shown here is derived from an EMBL/GenBank/DDBJ whole genome shotgun (WGS) entry which is preliminary data.</text>
</comment>
<sequence>MLKKFNKIMLASTLTLALCSTLMLPTTTPAQVNNPKETNTSILPDLFGLSSISPEEIESKGISKPTTVWNIAKDGKYDFAGSSNHQTLYTNYKFTGKNEYTVYCQNT</sequence>
<accession>A0A9D9I0H7</accession>
<evidence type="ECO:0000313" key="2">
    <source>
        <dbReference type="EMBL" id="MBO8462913.1"/>
    </source>
</evidence>
<feature type="chain" id="PRO_5038626711" evidence="1">
    <location>
        <begin position="31"/>
        <end position="107"/>
    </location>
</feature>
<dbReference type="Proteomes" id="UP000823618">
    <property type="component" value="Unassembled WGS sequence"/>
</dbReference>
<reference evidence="2" key="2">
    <citation type="journal article" date="2021" name="PeerJ">
        <title>Extensive microbial diversity within the chicken gut microbiome revealed by metagenomics and culture.</title>
        <authorList>
            <person name="Gilroy R."/>
            <person name="Ravi A."/>
            <person name="Getino M."/>
            <person name="Pursley I."/>
            <person name="Horton D.L."/>
            <person name="Alikhan N.F."/>
            <person name="Baker D."/>
            <person name="Gharbi K."/>
            <person name="Hall N."/>
            <person name="Watson M."/>
            <person name="Adriaenssens E.M."/>
            <person name="Foster-Nyarko E."/>
            <person name="Jarju S."/>
            <person name="Secka A."/>
            <person name="Antonio M."/>
            <person name="Oren A."/>
            <person name="Chaudhuri R.R."/>
            <person name="La Ragione R."/>
            <person name="Hildebrand F."/>
            <person name="Pallen M.J."/>
        </authorList>
    </citation>
    <scope>NUCLEOTIDE SEQUENCE</scope>
    <source>
        <strain evidence="2">E3-2379</strain>
    </source>
</reference>
<dbReference type="AlphaFoldDB" id="A0A9D9I0H7"/>
<evidence type="ECO:0000313" key="3">
    <source>
        <dbReference type="Proteomes" id="UP000823618"/>
    </source>
</evidence>
<feature type="non-terminal residue" evidence="2">
    <location>
        <position position="107"/>
    </location>
</feature>
<keyword evidence="1" id="KW-0732">Signal</keyword>
<feature type="signal peptide" evidence="1">
    <location>
        <begin position="1"/>
        <end position="30"/>
    </location>
</feature>
<gene>
    <name evidence="2" type="ORF">IAC13_03155</name>
</gene>
<evidence type="ECO:0000256" key="1">
    <source>
        <dbReference type="SAM" id="SignalP"/>
    </source>
</evidence>